<feature type="coiled-coil region" evidence="1">
    <location>
        <begin position="311"/>
        <end position="338"/>
    </location>
</feature>
<keyword evidence="1" id="KW-0175">Coiled coil</keyword>
<feature type="region of interest" description="Disordered" evidence="2">
    <location>
        <begin position="52"/>
        <end position="95"/>
    </location>
</feature>
<proteinExistence type="predicted"/>
<dbReference type="PANTHER" id="PTHR36381">
    <property type="entry name" value="ETHYLENE-REGULATED TRANSCRIPT 2 (ERT2)"/>
    <property type="match status" value="1"/>
</dbReference>
<protein>
    <submittedName>
        <fullName evidence="4">Uncharacterized protein</fullName>
    </submittedName>
</protein>
<dbReference type="PANTHER" id="PTHR36381:SF1">
    <property type="entry name" value="ETHYLENE-REGULATED TRANSCRIPT 2 (ERT2)"/>
    <property type="match status" value="1"/>
</dbReference>
<feature type="compositionally biased region" description="Basic residues" evidence="2">
    <location>
        <begin position="52"/>
        <end position="64"/>
    </location>
</feature>
<evidence type="ECO:0000256" key="3">
    <source>
        <dbReference type="SAM" id="Phobius"/>
    </source>
</evidence>
<feature type="transmembrane region" description="Helical" evidence="3">
    <location>
        <begin position="438"/>
        <end position="462"/>
    </location>
</feature>
<accession>A0A2G9FZ20</accession>
<comment type="caution">
    <text evidence="4">The sequence shown here is derived from an EMBL/GenBank/DDBJ whole genome shotgun (WGS) entry which is preliminary data.</text>
</comment>
<evidence type="ECO:0000313" key="5">
    <source>
        <dbReference type="Proteomes" id="UP000231279"/>
    </source>
</evidence>
<keyword evidence="3" id="KW-0812">Transmembrane</keyword>
<feature type="compositionally biased region" description="Low complexity" evidence="2">
    <location>
        <begin position="79"/>
        <end position="95"/>
    </location>
</feature>
<feature type="transmembrane region" description="Helical" evidence="3">
    <location>
        <begin position="170"/>
        <end position="196"/>
    </location>
</feature>
<reference evidence="5" key="1">
    <citation type="journal article" date="2018" name="Gigascience">
        <title>Genome assembly of the Pink Ipe (Handroanthus impetiginosus, Bignoniaceae), a highly valued, ecologically keystone Neotropical timber forest tree.</title>
        <authorList>
            <person name="Silva-Junior O.B."/>
            <person name="Grattapaglia D."/>
            <person name="Novaes E."/>
            <person name="Collevatti R.G."/>
        </authorList>
    </citation>
    <scope>NUCLEOTIDE SEQUENCE [LARGE SCALE GENOMIC DNA]</scope>
    <source>
        <strain evidence="5">cv. UFG-1</strain>
    </source>
</reference>
<dbReference type="STRING" id="429701.A0A2G9FZ20"/>
<sequence length="496" mass="55775">MPLPWKKVKSTRISQLVNDHLHKSQKRRDGSSLVVETGFPTSLIDLFMKNREKLKKPSKKKRHSPPIPPLLGANDPLISGSPTSFPSHSPSPSPVIAVPPTTPVHSLSPFRCPSPEQSPSLLPLSSSLPSEGLNEIVVVGSSDRTTCVGADERERCVDANRVLLAVLKTFLVVVLALGTKRLTVGITISAFLLFFLDYVGKYASRFLVPCSESKGVLLSILQRFRRLLRSKEVKLDEKNGRLSIPELQQDHSSKPGCSSLKNTESICSDQEIQIVEPKGCLMTCLHEIQPVDEIMDEPCSNGRLGCQVIEKMEVLIEREESMSEVAELKRKSRRARIKSKMKKLVPKKLRSSRKERNPQNLDILKKDGVFLCNQQEVDEDELEIASTLSSITSERYKEEDTMNSICTFDRSYEVVQEASRKREEKGQETEPRLTWRHLVLCLIVLIGLIGGRAFALLLTLSWCLLLKLGEKLPTYKRMRIVRSFKDKSGYNFRCAG</sequence>
<name>A0A2G9FZ20_9LAMI</name>
<keyword evidence="3" id="KW-0472">Membrane</keyword>
<keyword evidence="5" id="KW-1185">Reference proteome</keyword>
<dbReference type="Proteomes" id="UP000231279">
    <property type="component" value="Unassembled WGS sequence"/>
</dbReference>
<organism evidence="4 5">
    <name type="scientific">Handroanthus impetiginosus</name>
    <dbReference type="NCBI Taxonomy" id="429701"/>
    <lineage>
        <taxon>Eukaryota</taxon>
        <taxon>Viridiplantae</taxon>
        <taxon>Streptophyta</taxon>
        <taxon>Embryophyta</taxon>
        <taxon>Tracheophyta</taxon>
        <taxon>Spermatophyta</taxon>
        <taxon>Magnoliopsida</taxon>
        <taxon>eudicotyledons</taxon>
        <taxon>Gunneridae</taxon>
        <taxon>Pentapetalae</taxon>
        <taxon>asterids</taxon>
        <taxon>lamiids</taxon>
        <taxon>Lamiales</taxon>
        <taxon>Bignoniaceae</taxon>
        <taxon>Crescentiina</taxon>
        <taxon>Tabebuia alliance</taxon>
        <taxon>Handroanthus</taxon>
    </lineage>
</organism>
<dbReference type="OrthoDB" id="690172at2759"/>
<evidence type="ECO:0000256" key="2">
    <source>
        <dbReference type="SAM" id="MobiDB-lite"/>
    </source>
</evidence>
<gene>
    <name evidence="4" type="ORF">CDL12_29208</name>
</gene>
<evidence type="ECO:0000313" key="4">
    <source>
        <dbReference type="EMBL" id="PIM98316.1"/>
    </source>
</evidence>
<dbReference type="AlphaFoldDB" id="A0A2G9FZ20"/>
<dbReference type="EMBL" id="NKXS01008524">
    <property type="protein sequence ID" value="PIM98316.1"/>
    <property type="molecule type" value="Genomic_DNA"/>
</dbReference>
<keyword evidence="3" id="KW-1133">Transmembrane helix</keyword>
<evidence type="ECO:0000256" key="1">
    <source>
        <dbReference type="SAM" id="Coils"/>
    </source>
</evidence>